<dbReference type="GO" id="GO:0005886">
    <property type="term" value="C:plasma membrane"/>
    <property type="evidence" value="ECO:0007669"/>
    <property type="project" value="TreeGrafter"/>
</dbReference>
<dbReference type="SUPFAM" id="SSF69593">
    <property type="entry name" value="Glycerol-3-phosphate (1)-acyltransferase"/>
    <property type="match status" value="1"/>
</dbReference>
<proteinExistence type="inferred from homology"/>
<dbReference type="SMART" id="SM00563">
    <property type="entry name" value="PlsC"/>
    <property type="match status" value="1"/>
</dbReference>
<comment type="similarity">
    <text evidence="2">Belongs to the GPAT/DAPAT family.</text>
</comment>
<keyword evidence="3 7" id="KW-0808">Transferase</keyword>
<dbReference type="PATRIC" id="fig|37919.13.peg.1982"/>
<evidence type="ECO:0000256" key="3">
    <source>
        <dbReference type="ARBA" id="ARBA00022679"/>
    </source>
</evidence>
<dbReference type="InterPro" id="IPR045520">
    <property type="entry name" value="GPAT/DHAPAT_C"/>
</dbReference>
<keyword evidence="5 7" id="KW-0012">Acyltransferase</keyword>
<dbReference type="CDD" id="cd07993">
    <property type="entry name" value="LPLAT_DHAPAT-like"/>
    <property type="match status" value="1"/>
</dbReference>
<keyword evidence="4" id="KW-0472">Membrane</keyword>
<dbReference type="InterPro" id="IPR002123">
    <property type="entry name" value="Plipid/glycerol_acylTrfase"/>
</dbReference>
<dbReference type="EC" id="2.3.1.15" evidence="7"/>
<dbReference type="InterPro" id="IPR022284">
    <property type="entry name" value="GPAT/DHAPAT"/>
</dbReference>
<accession>A0A1B1K207</accession>
<gene>
    <name evidence="7" type="primary">plsB</name>
    <name evidence="7" type="ORF">R1CP_09635</name>
</gene>
<dbReference type="NCBIfam" id="NF002886">
    <property type="entry name" value="PRK03355.1"/>
    <property type="match status" value="1"/>
</dbReference>
<sequence>MMDEQRTRPRVYLIETMSDMEDDVLRTWLERQANDSGQPPPTVRVTDQALADLVRRKDDPLLTPLRVVWLPKETHPDGAQRFRETLSLRDPLHPGQNMQRRVMRDDPARCQVLEGDPAPLSDLERRLAENGGGSLPDFIRRQAALTLERAERTLLGTQYKVSRFVVDEITDASRYHVGTRELSAKLNVPVAEVDRRARGALDEMVAAQSRRAIALWDQLGRYFSRAYRLDVDTTRLDELRELNKEHSLVFLPSHRSYLDPLVLRPALLANNLPLNHVMGGLNINFWPIGPIGKRSGTVFIRRKFDGDEIYKWTLREYMRYLLTKRFNLEWYIEGGRSRTGKLRPPRFGLLNYLAKAFQDSGMSDVYLVPVSLTYDQLYEVGAMAAEAHGQAKSKESLRWLFGYVRAQGQRHGVAHVNVGRPMSLADYLGQEDDLRLAVQKTAFEVCHRINEVTPVTASSLVMLAFLGIEDRALTVAEVGGILGPLVDYITARSLPTAGDVDLTHPEVIRKAVRTHLDSGVLRSFDQGSERVFYLGRDQHLVAAFYRNNTIHFLVMRAIAEMVLRAAADQQFTDPLNDGWDAALRIRDLLKFEFFFSEKDSFRKELRAELDLIDPAWESNLGDPQHAANLLSGMRIHLAHRVLQPFLEAYAVVAGQLLRTPVDRKFDEKAFMTSCLALAEQRRLRQQIGSSESISAELFTTALKLARNRGLVEPNAENMAARRVEFEAELQTLIDRVLRIRAIAHENLDQMGGR</sequence>
<dbReference type="GO" id="GO:0004366">
    <property type="term" value="F:glycerol-3-phosphate O-acyltransferase activity"/>
    <property type="evidence" value="ECO:0007669"/>
    <property type="project" value="UniProtKB-EC"/>
</dbReference>
<dbReference type="InterPro" id="IPR041728">
    <property type="entry name" value="GPAT/DHAPAT_LPLAT"/>
</dbReference>
<feature type="domain" description="Phospholipid/glycerol acyltransferase" evidence="6">
    <location>
        <begin position="248"/>
        <end position="375"/>
    </location>
</feature>
<dbReference type="EMBL" id="CP009111">
    <property type="protein sequence ID" value="ANS26646.1"/>
    <property type="molecule type" value="Genomic_DNA"/>
</dbReference>
<dbReference type="PANTHER" id="PTHR12563">
    <property type="entry name" value="GLYCEROL-3-PHOSPHATE ACYLTRANSFERASE"/>
    <property type="match status" value="1"/>
</dbReference>
<organism evidence="7 8">
    <name type="scientific">Rhodococcus opacus</name>
    <name type="common">Nocardia opaca</name>
    <dbReference type="NCBI Taxonomy" id="37919"/>
    <lineage>
        <taxon>Bacteria</taxon>
        <taxon>Bacillati</taxon>
        <taxon>Actinomycetota</taxon>
        <taxon>Actinomycetes</taxon>
        <taxon>Mycobacteriales</taxon>
        <taxon>Nocardiaceae</taxon>
        <taxon>Rhodococcus</taxon>
    </lineage>
</organism>
<dbReference type="Pfam" id="PF19277">
    <property type="entry name" value="GPAT_C"/>
    <property type="match status" value="1"/>
</dbReference>
<evidence type="ECO:0000313" key="7">
    <source>
        <dbReference type="EMBL" id="ANS26646.1"/>
    </source>
</evidence>
<evidence type="ECO:0000256" key="1">
    <source>
        <dbReference type="ARBA" id="ARBA00004184"/>
    </source>
</evidence>
<dbReference type="GO" id="GO:0012505">
    <property type="term" value="C:endomembrane system"/>
    <property type="evidence" value="ECO:0007669"/>
    <property type="project" value="UniProtKB-SubCell"/>
</dbReference>
<dbReference type="Proteomes" id="UP000186108">
    <property type="component" value="Chromosome"/>
</dbReference>
<evidence type="ECO:0000256" key="5">
    <source>
        <dbReference type="ARBA" id="ARBA00023315"/>
    </source>
</evidence>
<dbReference type="Pfam" id="PF01553">
    <property type="entry name" value="Acyltransferase"/>
    <property type="match status" value="1"/>
</dbReference>
<evidence type="ECO:0000256" key="2">
    <source>
        <dbReference type="ARBA" id="ARBA00007937"/>
    </source>
</evidence>
<comment type="subcellular location">
    <subcellularLocation>
        <location evidence="1">Endomembrane system</location>
        <topology evidence="1">Peripheral membrane protein</topology>
    </subcellularLocation>
</comment>
<dbReference type="GO" id="GO:0006629">
    <property type="term" value="P:lipid metabolic process"/>
    <property type="evidence" value="ECO:0007669"/>
    <property type="project" value="InterPro"/>
</dbReference>
<reference evidence="7 8" key="1">
    <citation type="submission" date="2014-07" db="EMBL/GenBank/DDBJ databases">
        <authorList>
            <person name="Zhang J.E."/>
            <person name="Yang H."/>
            <person name="Guo J."/>
            <person name="Deng Z."/>
            <person name="Luo H."/>
            <person name="Luo M."/>
            <person name="Zhao B."/>
        </authorList>
    </citation>
    <scope>NUCLEOTIDE SEQUENCE [LARGE SCALE GENOMIC DNA]</scope>
    <source>
        <strain evidence="7 8">1CP</strain>
    </source>
</reference>
<protein>
    <submittedName>
        <fullName evidence="7">Glycerol-3-phosphate acyltransferase</fullName>
        <ecNumber evidence="7">2.3.1.15</ecNumber>
    </submittedName>
</protein>
<evidence type="ECO:0000313" key="8">
    <source>
        <dbReference type="Proteomes" id="UP000186108"/>
    </source>
</evidence>
<evidence type="ECO:0000259" key="6">
    <source>
        <dbReference type="SMART" id="SM00563"/>
    </source>
</evidence>
<dbReference type="AlphaFoldDB" id="A0A1B1K207"/>
<dbReference type="PANTHER" id="PTHR12563:SF17">
    <property type="entry name" value="DIHYDROXYACETONE PHOSPHATE ACYLTRANSFERASE"/>
    <property type="match status" value="1"/>
</dbReference>
<name>A0A1B1K207_RHOOP</name>
<evidence type="ECO:0000256" key="4">
    <source>
        <dbReference type="ARBA" id="ARBA00023136"/>
    </source>
</evidence>